<dbReference type="PROSITE" id="PS51918">
    <property type="entry name" value="RADICAL_SAM"/>
    <property type="match status" value="1"/>
</dbReference>
<name>A0A6M3J0W5_9ZZZZ</name>
<comment type="cofactor">
    <cofactor evidence="1">
        <name>[4Fe-4S] cluster</name>
        <dbReference type="ChEBI" id="CHEBI:49883"/>
    </cofactor>
</comment>
<keyword evidence="6" id="KW-0408">Iron</keyword>
<gene>
    <name evidence="10" type="ORF">MM415B00778_0026</name>
</gene>
<evidence type="ECO:0000256" key="7">
    <source>
        <dbReference type="ARBA" id="ARBA00023014"/>
    </source>
</evidence>
<dbReference type="InterPro" id="IPR036724">
    <property type="entry name" value="Cobalamin-bd_sf"/>
</dbReference>
<dbReference type="SUPFAM" id="SSF52242">
    <property type="entry name" value="Cobalamin (vitamin B12)-binding domain"/>
    <property type="match status" value="1"/>
</dbReference>
<dbReference type="InterPro" id="IPR051198">
    <property type="entry name" value="BchE-like"/>
</dbReference>
<feature type="domain" description="Radical SAM core" evidence="9">
    <location>
        <begin position="196"/>
        <end position="442"/>
    </location>
</feature>
<keyword evidence="4" id="KW-0949">S-adenosyl-L-methionine</keyword>
<dbReference type="PANTHER" id="PTHR43409">
    <property type="entry name" value="ANAEROBIC MAGNESIUM-PROTOPORPHYRIN IX MONOMETHYL ESTER CYCLASE-RELATED"/>
    <property type="match status" value="1"/>
</dbReference>
<dbReference type="PROSITE" id="PS51332">
    <property type="entry name" value="B12_BINDING"/>
    <property type="match status" value="1"/>
</dbReference>
<dbReference type="Gene3D" id="3.80.30.20">
    <property type="entry name" value="tm_1862 like domain"/>
    <property type="match status" value="1"/>
</dbReference>
<dbReference type="CDD" id="cd01335">
    <property type="entry name" value="Radical_SAM"/>
    <property type="match status" value="1"/>
</dbReference>
<dbReference type="InterPro" id="IPR006638">
    <property type="entry name" value="Elp3/MiaA/NifB-like_rSAM"/>
</dbReference>
<dbReference type="GO" id="GO:0051539">
    <property type="term" value="F:4 iron, 4 sulfur cluster binding"/>
    <property type="evidence" value="ECO:0007669"/>
    <property type="project" value="UniProtKB-KW"/>
</dbReference>
<dbReference type="CDD" id="cd02068">
    <property type="entry name" value="radical_SAM_B12_BD"/>
    <property type="match status" value="1"/>
</dbReference>
<dbReference type="InterPro" id="IPR023404">
    <property type="entry name" value="rSAM_horseshoe"/>
</dbReference>
<dbReference type="AlphaFoldDB" id="A0A6M3J0W5"/>
<dbReference type="SFLD" id="SFLDG01123">
    <property type="entry name" value="methyltransferase_(Class_B)"/>
    <property type="match status" value="1"/>
</dbReference>
<dbReference type="SFLD" id="SFLDS00029">
    <property type="entry name" value="Radical_SAM"/>
    <property type="match status" value="1"/>
</dbReference>
<accession>A0A6M3J0W5</accession>
<evidence type="ECO:0000256" key="6">
    <source>
        <dbReference type="ARBA" id="ARBA00023004"/>
    </source>
</evidence>
<sequence length="454" mass="52765">MRILLIQPPSNIMSNRKESKPALPPYGLACIAGYLRNIGHETQIYDMLTEGYYKESKSKEYIRYGCDEVDLSNKLSNFKPDIVGVSCIASLRHFEACDVIKWTKQYNPNIITAMGGNHPSSLPELVIKDCVGSLDYIIDGEGDFDFPKLLNGVQKKTKVISCESTINLDTLPVAAHDILPLDLYKKIWKETSYHFYETKKYTIMSTSRGCVNRCRHCPHNVVFGRGWRQQSVNRLLDEINWVVDELGVEEIQFHEYNGQVNHEYMMQLSKSIKKFNVRWGYPIGMWVKLLNQPLLDTMRESGMDYINLAIESPKKNVLDTMPGKNVDLNYVNKVIKWCNERDYYINSFFMIGYPDQTLEEMWETVEYAKSLDINTVAFFIVQPCPATSWWNEVEFIDGFHPMMIRYGKCNLKSDLWNPEEVEEIRHRGREEFVKSRLKIGNKLRGKDYVIKSTN</sequence>
<dbReference type="SMART" id="SM00729">
    <property type="entry name" value="Elp3"/>
    <property type="match status" value="1"/>
</dbReference>
<dbReference type="Gene3D" id="3.40.50.280">
    <property type="entry name" value="Cobalamin-binding domain"/>
    <property type="match status" value="1"/>
</dbReference>
<dbReference type="InterPro" id="IPR006158">
    <property type="entry name" value="Cobalamin-bd"/>
</dbReference>
<dbReference type="GO" id="GO:0046872">
    <property type="term" value="F:metal ion binding"/>
    <property type="evidence" value="ECO:0007669"/>
    <property type="project" value="UniProtKB-KW"/>
</dbReference>
<dbReference type="SFLD" id="SFLDG01082">
    <property type="entry name" value="B12-binding_domain_containing"/>
    <property type="match status" value="1"/>
</dbReference>
<proteinExistence type="predicted"/>
<dbReference type="Pfam" id="PF04055">
    <property type="entry name" value="Radical_SAM"/>
    <property type="match status" value="1"/>
</dbReference>
<evidence type="ECO:0000256" key="1">
    <source>
        <dbReference type="ARBA" id="ARBA00001966"/>
    </source>
</evidence>
<evidence type="ECO:0000256" key="4">
    <source>
        <dbReference type="ARBA" id="ARBA00022691"/>
    </source>
</evidence>
<protein>
    <submittedName>
        <fullName evidence="10">Putative vitamin B12-binding domain containing protein</fullName>
    </submittedName>
</protein>
<dbReference type="Pfam" id="PF02310">
    <property type="entry name" value="B12-binding"/>
    <property type="match status" value="1"/>
</dbReference>
<dbReference type="GO" id="GO:0031419">
    <property type="term" value="F:cobalamin binding"/>
    <property type="evidence" value="ECO:0007669"/>
    <property type="project" value="InterPro"/>
</dbReference>
<evidence type="ECO:0000256" key="2">
    <source>
        <dbReference type="ARBA" id="ARBA00022603"/>
    </source>
</evidence>
<dbReference type="PANTHER" id="PTHR43409:SF7">
    <property type="entry name" value="BLL1977 PROTEIN"/>
    <property type="match status" value="1"/>
</dbReference>
<keyword evidence="3" id="KW-0808">Transferase</keyword>
<evidence type="ECO:0000259" key="9">
    <source>
        <dbReference type="PROSITE" id="PS51918"/>
    </source>
</evidence>
<dbReference type="GO" id="GO:0003824">
    <property type="term" value="F:catalytic activity"/>
    <property type="evidence" value="ECO:0007669"/>
    <property type="project" value="InterPro"/>
</dbReference>
<evidence type="ECO:0000259" key="8">
    <source>
        <dbReference type="PROSITE" id="PS51332"/>
    </source>
</evidence>
<keyword evidence="5" id="KW-0479">Metal-binding</keyword>
<keyword evidence="7" id="KW-0411">Iron-sulfur</keyword>
<dbReference type="SUPFAM" id="SSF102114">
    <property type="entry name" value="Radical SAM enzymes"/>
    <property type="match status" value="1"/>
</dbReference>
<evidence type="ECO:0000256" key="3">
    <source>
        <dbReference type="ARBA" id="ARBA00022679"/>
    </source>
</evidence>
<dbReference type="InterPro" id="IPR058240">
    <property type="entry name" value="rSAM_sf"/>
</dbReference>
<reference evidence="10" key="1">
    <citation type="submission" date="2020-03" db="EMBL/GenBank/DDBJ databases">
        <title>The deep terrestrial virosphere.</title>
        <authorList>
            <person name="Holmfeldt K."/>
            <person name="Nilsson E."/>
            <person name="Simone D."/>
            <person name="Lopez-Fernandez M."/>
            <person name="Wu X."/>
            <person name="de Brujin I."/>
            <person name="Lundin D."/>
            <person name="Andersson A."/>
            <person name="Bertilsson S."/>
            <person name="Dopson M."/>
        </authorList>
    </citation>
    <scope>NUCLEOTIDE SEQUENCE</scope>
    <source>
        <strain evidence="10">MM415B00778</strain>
    </source>
</reference>
<dbReference type="InterPro" id="IPR034466">
    <property type="entry name" value="Methyltransferase_Class_B"/>
</dbReference>
<evidence type="ECO:0000313" key="10">
    <source>
        <dbReference type="EMBL" id="QJA62492.1"/>
    </source>
</evidence>
<organism evidence="10">
    <name type="scientific">viral metagenome</name>
    <dbReference type="NCBI Taxonomy" id="1070528"/>
    <lineage>
        <taxon>unclassified sequences</taxon>
        <taxon>metagenomes</taxon>
        <taxon>organismal metagenomes</taxon>
    </lineage>
</organism>
<evidence type="ECO:0000256" key="5">
    <source>
        <dbReference type="ARBA" id="ARBA00022723"/>
    </source>
</evidence>
<keyword evidence="2" id="KW-0489">Methyltransferase</keyword>
<dbReference type="EMBL" id="MT141472">
    <property type="protein sequence ID" value="QJA62492.1"/>
    <property type="molecule type" value="Genomic_DNA"/>
</dbReference>
<dbReference type="InterPro" id="IPR007197">
    <property type="entry name" value="rSAM"/>
</dbReference>
<feature type="domain" description="B12-binding" evidence="8">
    <location>
        <begin position="8"/>
        <end position="160"/>
    </location>
</feature>